<name>A0AAD6RUI6_9ROSI</name>
<protein>
    <submittedName>
        <fullName evidence="1">Uncharacterized protein</fullName>
    </submittedName>
</protein>
<reference evidence="1 2" key="1">
    <citation type="journal article" date="2023" name="Mol. Ecol. Resour.">
        <title>Chromosome-level genome assembly of a triploid poplar Populus alba 'Berolinensis'.</title>
        <authorList>
            <person name="Chen S."/>
            <person name="Yu Y."/>
            <person name="Wang X."/>
            <person name="Wang S."/>
            <person name="Zhang T."/>
            <person name="Zhou Y."/>
            <person name="He R."/>
            <person name="Meng N."/>
            <person name="Wang Y."/>
            <person name="Liu W."/>
            <person name="Liu Z."/>
            <person name="Liu J."/>
            <person name="Guo Q."/>
            <person name="Huang H."/>
            <person name="Sederoff R.R."/>
            <person name="Wang G."/>
            <person name="Qu G."/>
            <person name="Chen S."/>
        </authorList>
    </citation>
    <scope>NUCLEOTIDE SEQUENCE [LARGE SCALE GENOMIC DNA]</scope>
    <source>
        <strain evidence="1">SC-2020</strain>
    </source>
</reference>
<sequence length="62" mass="7255">MMVLKGYTPNETTYTILVEGIAHEEEKELAAEVLKELYIRQVMRRNTVERLVMQYDLKGLPV</sequence>
<evidence type="ECO:0000313" key="2">
    <source>
        <dbReference type="Proteomes" id="UP001164929"/>
    </source>
</evidence>
<evidence type="ECO:0000313" key="1">
    <source>
        <dbReference type="EMBL" id="KAJ7015227.1"/>
    </source>
</evidence>
<comment type="caution">
    <text evidence="1">The sequence shown here is derived from an EMBL/GenBank/DDBJ whole genome shotgun (WGS) entry which is preliminary data.</text>
</comment>
<proteinExistence type="predicted"/>
<keyword evidence="2" id="KW-1185">Reference proteome</keyword>
<accession>A0AAD6RUI6</accession>
<dbReference type="InterPro" id="IPR011990">
    <property type="entry name" value="TPR-like_helical_dom_sf"/>
</dbReference>
<organism evidence="1 2">
    <name type="scientific">Populus alba x Populus x berolinensis</name>
    <dbReference type="NCBI Taxonomy" id="444605"/>
    <lineage>
        <taxon>Eukaryota</taxon>
        <taxon>Viridiplantae</taxon>
        <taxon>Streptophyta</taxon>
        <taxon>Embryophyta</taxon>
        <taxon>Tracheophyta</taxon>
        <taxon>Spermatophyta</taxon>
        <taxon>Magnoliopsida</taxon>
        <taxon>eudicotyledons</taxon>
        <taxon>Gunneridae</taxon>
        <taxon>Pentapetalae</taxon>
        <taxon>rosids</taxon>
        <taxon>fabids</taxon>
        <taxon>Malpighiales</taxon>
        <taxon>Salicaceae</taxon>
        <taxon>Saliceae</taxon>
        <taxon>Populus</taxon>
    </lineage>
</organism>
<dbReference type="Proteomes" id="UP001164929">
    <property type="component" value="Chromosome 1"/>
</dbReference>
<gene>
    <name evidence="1" type="ORF">NC653_004514</name>
</gene>
<dbReference type="EMBL" id="JAQIZT010000001">
    <property type="protein sequence ID" value="KAJ7015227.1"/>
    <property type="molecule type" value="Genomic_DNA"/>
</dbReference>
<dbReference type="Gene3D" id="1.25.40.10">
    <property type="entry name" value="Tetratricopeptide repeat domain"/>
    <property type="match status" value="1"/>
</dbReference>
<dbReference type="AlphaFoldDB" id="A0AAD6RUI6"/>